<dbReference type="InterPro" id="IPR013868">
    <property type="entry name" value="Cut8/Sts1_fam"/>
</dbReference>
<dbReference type="Pfam" id="PF08559">
    <property type="entry name" value="Cut8"/>
    <property type="match status" value="1"/>
</dbReference>
<comment type="similarity">
    <text evidence="1 3">Belongs to the cut8/STS1 family.</text>
</comment>
<dbReference type="InterPro" id="IPR038422">
    <property type="entry name" value="Cut8/Sts1_sf"/>
</dbReference>
<evidence type="ECO:0000313" key="5">
    <source>
        <dbReference type="EMBL" id="KDQ63479.1"/>
    </source>
</evidence>
<dbReference type="GO" id="GO:0031965">
    <property type="term" value="C:nuclear membrane"/>
    <property type="evidence" value="ECO:0007669"/>
    <property type="project" value="TreeGrafter"/>
</dbReference>
<dbReference type="OrthoDB" id="10061064at2759"/>
<keyword evidence="3" id="KW-0813">Transport</keyword>
<dbReference type="HOGENOM" id="CLU_056224_0_0_1"/>
<name>A0A067Q960_9AGAM</name>
<evidence type="ECO:0000256" key="3">
    <source>
        <dbReference type="RuleBase" id="RU368013"/>
    </source>
</evidence>
<keyword evidence="6" id="KW-1185">Reference proteome</keyword>
<proteinExistence type="inferred from homology"/>
<keyword evidence="3" id="KW-0963">Cytoplasm</keyword>
<accession>A0A067Q960</accession>
<dbReference type="Gene3D" id="1.20.58.1590">
    <property type="entry name" value="Tethering factor for nuclear proteasome Cut8/Sts1"/>
    <property type="match status" value="1"/>
</dbReference>
<organism evidence="5 6">
    <name type="scientific">Jaapia argillacea MUCL 33604</name>
    <dbReference type="NCBI Taxonomy" id="933084"/>
    <lineage>
        <taxon>Eukaryota</taxon>
        <taxon>Fungi</taxon>
        <taxon>Dikarya</taxon>
        <taxon>Basidiomycota</taxon>
        <taxon>Agaricomycotina</taxon>
        <taxon>Agaricomycetes</taxon>
        <taxon>Agaricomycetidae</taxon>
        <taxon>Jaapiales</taxon>
        <taxon>Jaapiaceae</taxon>
        <taxon>Jaapia</taxon>
    </lineage>
</organism>
<gene>
    <name evidence="5" type="ORF">JAAARDRAFT_147835</name>
</gene>
<comment type="subunit">
    <text evidence="3">Binds the proteasome.</text>
</comment>
<dbReference type="EMBL" id="KL197710">
    <property type="protein sequence ID" value="KDQ63479.1"/>
    <property type="molecule type" value="Genomic_DNA"/>
</dbReference>
<feature type="compositionally biased region" description="Polar residues" evidence="4">
    <location>
        <begin position="237"/>
        <end position="249"/>
    </location>
</feature>
<dbReference type="Proteomes" id="UP000027265">
    <property type="component" value="Unassembled WGS sequence"/>
</dbReference>
<dbReference type="InParanoid" id="A0A067Q960"/>
<dbReference type="GO" id="GO:0071630">
    <property type="term" value="P:nuclear protein quality control by the ubiquitin-proteasome system"/>
    <property type="evidence" value="ECO:0007669"/>
    <property type="project" value="UniProtKB-UniRule"/>
</dbReference>
<dbReference type="GO" id="GO:0005737">
    <property type="term" value="C:cytoplasm"/>
    <property type="evidence" value="ECO:0007669"/>
    <property type="project" value="UniProtKB-SubCell"/>
</dbReference>
<sequence>MANVMQPHPQIGFHPGPVKQAPSPFGFGFGLSSQAQAMGYGWSGHALAHPPQSGFQPASAVIQPSPQRSHKRRHEPDDDADDENRHVRDHSMDRSPTPERPKRGVPKRARVAPTEEATGKTDKQGKENKSPGAGEDSDVDVGVLLASLPPQSLLPLLTSMLNAQPALKPLVLSLIPRPTLETATQALAQAARKLRDAYPYSNSPFSQPTATSAAGFGSGYGSHKLSSSMSFGFGSSAPQSGQTQPSQNGGMRDSYILSRLRPHIHEFVTTCLSYLPYFSYIPVPPSTTSSNSAPHSNSTALQSQHKDKCHPSETFTFLSTLTTHILSQPQLAQSSLSPMLLTRLTEEWKAWVDRVDEVVNREGGMFGGETVRQWERGLDEFAEAKGNGFEVLRVVRDNWVQKVGWLVGRSAHHPMEEL</sequence>
<comment type="function">
    <text evidence="3">Involved in ubiquitin-mediated protein degradation. Regulatory factor in the ubiquitin/proteasome pathway that controls the turnover of proteasome substrates. Targets proteasomes to the nucleus and facilitates the degradation of nuclear proteins.</text>
</comment>
<feature type="region of interest" description="Disordered" evidence="4">
    <location>
        <begin position="231"/>
        <end position="252"/>
    </location>
</feature>
<protein>
    <recommendedName>
        <fullName evidence="3">Tethering factor for nuclear proteasome STS1</fullName>
    </recommendedName>
</protein>
<evidence type="ECO:0000256" key="2">
    <source>
        <dbReference type="ARBA" id="ARBA00023242"/>
    </source>
</evidence>
<evidence type="ECO:0000256" key="1">
    <source>
        <dbReference type="ARBA" id="ARBA00006199"/>
    </source>
</evidence>
<reference evidence="6" key="1">
    <citation type="journal article" date="2014" name="Proc. Natl. Acad. Sci. U.S.A.">
        <title>Extensive sampling of basidiomycete genomes demonstrates inadequacy of the white-rot/brown-rot paradigm for wood decay fungi.</title>
        <authorList>
            <person name="Riley R."/>
            <person name="Salamov A.A."/>
            <person name="Brown D.W."/>
            <person name="Nagy L.G."/>
            <person name="Floudas D."/>
            <person name="Held B.W."/>
            <person name="Levasseur A."/>
            <person name="Lombard V."/>
            <person name="Morin E."/>
            <person name="Otillar R."/>
            <person name="Lindquist E.A."/>
            <person name="Sun H."/>
            <person name="LaButti K.M."/>
            <person name="Schmutz J."/>
            <person name="Jabbour D."/>
            <person name="Luo H."/>
            <person name="Baker S.E."/>
            <person name="Pisabarro A.G."/>
            <person name="Walton J.D."/>
            <person name="Blanchette R.A."/>
            <person name="Henrissat B."/>
            <person name="Martin F."/>
            <person name="Cullen D."/>
            <person name="Hibbett D.S."/>
            <person name="Grigoriev I.V."/>
        </authorList>
    </citation>
    <scope>NUCLEOTIDE SEQUENCE [LARGE SCALE GENOMIC DNA]</scope>
    <source>
        <strain evidence="6">MUCL 33604</strain>
    </source>
</reference>
<evidence type="ECO:0000313" key="6">
    <source>
        <dbReference type="Proteomes" id="UP000027265"/>
    </source>
</evidence>
<feature type="region of interest" description="Disordered" evidence="4">
    <location>
        <begin position="43"/>
        <end position="138"/>
    </location>
</feature>
<dbReference type="PANTHER" id="PTHR28032">
    <property type="entry name" value="FI02826P"/>
    <property type="match status" value="1"/>
</dbReference>
<dbReference type="STRING" id="933084.A0A067Q960"/>
<keyword evidence="2 3" id="KW-0539">Nucleus</keyword>
<dbReference type="GO" id="GO:0031144">
    <property type="term" value="P:proteasome localization"/>
    <property type="evidence" value="ECO:0007669"/>
    <property type="project" value="UniProtKB-UniRule"/>
</dbReference>
<dbReference type="GO" id="GO:0015031">
    <property type="term" value="P:protein transport"/>
    <property type="evidence" value="ECO:0007669"/>
    <property type="project" value="UniProtKB-UniRule"/>
</dbReference>
<feature type="compositionally biased region" description="Basic and acidic residues" evidence="4">
    <location>
        <begin position="117"/>
        <end position="129"/>
    </location>
</feature>
<comment type="subcellular location">
    <subcellularLocation>
        <location evidence="3">Cytoplasm</location>
    </subcellularLocation>
    <subcellularLocation>
        <location evidence="3">Nucleus</location>
    </subcellularLocation>
</comment>
<dbReference type="GO" id="GO:0070628">
    <property type="term" value="F:proteasome binding"/>
    <property type="evidence" value="ECO:0007669"/>
    <property type="project" value="TreeGrafter"/>
</dbReference>
<dbReference type="AlphaFoldDB" id="A0A067Q960"/>
<dbReference type="PANTHER" id="PTHR28032:SF1">
    <property type="entry name" value="FI02826P"/>
    <property type="match status" value="1"/>
</dbReference>
<feature type="compositionally biased region" description="Basic and acidic residues" evidence="4">
    <location>
        <begin position="83"/>
        <end position="102"/>
    </location>
</feature>
<evidence type="ECO:0000256" key="4">
    <source>
        <dbReference type="SAM" id="MobiDB-lite"/>
    </source>
</evidence>
<keyword evidence="3" id="KW-0653">Protein transport</keyword>